<evidence type="ECO:0000313" key="6">
    <source>
        <dbReference type="EMBL" id="MBT4870183.1"/>
    </source>
</evidence>
<dbReference type="Proteomes" id="UP000722459">
    <property type="component" value="Unassembled WGS sequence"/>
</dbReference>
<accession>A0A8T5GDT2</accession>
<sequence>MPTKRKIKAKQNFCLKEKLHGLAELGRPIEWSKTLLNMTLAALMVYYIYLPLNAEISITFNIFIFIAGFISVAFLWSSLYALNDYTDWKIDAKHERKKFRPIPSGKVSPKQGLGFSLVLLVISFVIAFALSNLFLVICLLAMLANQLFYTTKPWRLKSRKYFDIISGSMINPFFRYFSGIVLFVPAMMVATTPFPILPVLFVIGIQFSGYTLYRLFSKGHDKKLKMKSTVASFPEKYVKGVAYGVMGIAILSYFGLLVNGFFKIGAIGFLPPQYFGAIIIVAIVVLAIPSLRNAIISPQKADLKNSYRILYGMNVAFILGNAIIFFILP</sequence>
<feature type="transmembrane region" description="Helical" evidence="5">
    <location>
        <begin position="307"/>
        <end position="328"/>
    </location>
</feature>
<evidence type="ECO:0000256" key="2">
    <source>
        <dbReference type="ARBA" id="ARBA00022692"/>
    </source>
</evidence>
<keyword evidence="3 5" id="KW-1133">Transmembrane helix</keyword>
<dbReference type="PANTHER" id="PTHR11048:SF5">
    <property type="entry name" value="DECAPRENYL-PHOSPHATE PHOSPHORIBOSYLTRANSFERASE"/>
    <property type="match status" value="1"/>
</dbReference>
<dbReference type="AlphaFoldDB" id="A0A8T5GDT2"/>
<organism evidence="6 7">
    <name type="scientific">Candidatus Iainarchaeum sp</name>
    <dbReference type="NCBI Taxonomy" id="3101447"/>
    <lineage>
        <taxon>Archaea</taxon>
        <taxon>Candidatus Iainarchaeota</taxon>
        <taxon>Candidatus Iainarchaeia</taxon>
        <taxon>Candidatus Iainarchaeales</taxon>
        <taxon>Candidatus Iainarchaeaceae</taxon>
        <taxon>Candidatus Iainarchaeum</taxon>
    </lineage>
</organism>
<evidence type="ECO:0000256" key="5">
    <source>
        <dbReference type="SAM" id="Phobius"/>
    </source>
</evidence>
<dbReference type="Gene3D" id="1.10.357.140">
    <property type="entry name" value="UbiA prenyltransferase"/>
    <property type="match status" value="1"/>
</dbReference>
<dbReference type="InterPro" id="IPR000537">
    <property type="entry name" value="UbiA_prenyltransferase"/>
</dbReference>
<comment type="caution">
    <text evidence="6">The sequence shown here is derived from an EMBL/GenBank/DDBJ whole genome shotgun (WGS) entry which is preliminary data.</text>
</comment>
<dbReference type="EMBL" id="JABJNZ010000021">
    <property type="protein sequence ID" value="MBT4870183.1"/>
    <property type="molecule type" value="Genomic_DNA"/>
</dbReference>
<dbReference type="Pfam" id="PF01040">
    <property type="entry name" value="UbiA"/>
    <property type="match status" value="1"/>
</dbReference>
<keyword evidence="2 5" id="KW-0812">Transmembrane</keyword>
<gene>
    <name evidence="6" type="ORF">HON47_01260</name>
</gene>
<dbReference type="PANTHER" id="PTHR11048">
    <property type="entry name" value="PRENYLTRANSFERASES"/>
    <property type="match status" value="1"/>
</dbReference>
<evidence type="ECO:0000256" key="4">
    <source>
        <dbReference type="ARBA" id="ARBA00023136"/>
    </source>
</evidence>
<name>A0A8T5GDT2_9ARCH</name>
<feature type="transmembrane region" description="Helical" evidence="5">
    <location>
        <begin position="196"/>
        <end position="216"/>
    </location>
</feature>
<keyword evidence="4 5" id="KW-0472">Membrane</keyword>
<dbReference type="GO" id="GO:0016765">
    <property type="term" value="F:transferase activity, transferring alkyl or aryl (other than methyl) groups"/>
    <property type="evidence" value="ECO:0007669"/>
    <property type="project" value="InterPro"/>
</dbReference>
<dbReference type="GO" id="GO:0009247">
    <property type="term" value="P:glycolipid biosynthetic process"/>
    <property type="evidence" value="ECO:0007669"/>
    <property type="project" value="TreeGrafter"/>
</dbReference>
<dbReference type="InterPro" id="IPR044878">
    <property type="entry name" value="UbiA_sf"/>
</dbReference>
<comment type="subcellular location">
    <subcellularLocation>
        <location evidence="1">Cell membrane</location>
        <topology evidence="1">Multi-pass membrane protein</topology>
    </subcellularLocation>
</comment>
<feature type="transmembrane region" description="Helical" evidence="5">
    <location>
        <begin position="58"/>
        <end position="82"/>
    </location>
</feature>
<evidence type="ECO:0000256" key="3">
    <source>
        <dbReference type="ARBA" id="ARBA00022989"/>
    </source>
</evidence>
<protein>
    <submittedName>
        <fullName evidence="6">UbiA family prenyltransferase</fullName>
    </submittedName>
</protein>
<dbReference type="InterPro" id="IPR039653">
    <property type="entry name" value="Prenyltransferase"/>
</dbReference>
<evidence type="ECO:0000256" key="1">
    <source>
        <dbReference type="ARBA" id="ARBA00004651"/>
    </source>
</evidence>
<dbReference type="GO" id="GO:0005886">
    <property type="term" value="C:plasma membrane"/>
    <property type="evidence" value="ECO:0007669"/>
    <property type="project" value="UniProtKB-SubCell"/>
</dbReference>
<feature type="transmembrane region" description="Helical" evidence="5">
    <location>
        <begin position="172"/>
        <end position="190"/>
    </location>
</feature>
<feature type="transmembrane region" description="Helical" evidence="5">
    <location>
        <begin position="274"/>
        <end position="295"/>
    </location>
</feature>
<feature type="transmembrane region" description="Helical" evidence="5">
    <location>
        <begin position="237"/>
        <end position="262"/>
    </location>
</feature>
<evidence type="ECO:0000313" key="7">
    <source>
        <dbReference type="Proteomes" id="UP000722459"/>
    </source>
</evidence>
<proteinExistence type="predicted"/>
<reference evidence="6" key="1">
    <citation type="journal article" date="2021" name="ISME J.">
        <title>Mercury methylation by metabolically versatile and cosmopolitan marine bacteria.</title>
        <authorList>
            <person name="Lin H."/>
            <person name="Ascher D.B."/>
            <person name="Myung Y."/>
            <person name="Lamborg C.H."/>
            <person name="Hallam S.J."/>
            <person name="Gionfriddo C.M."/>
            <person name="Holt K.E."/>
            <person name="Moreau J.W."/>
        </authorList>
    </citation>
    <scope>NUCLEOTIDE SEQUENCE</scope>
    <source>
        <strain evidence="6">SI075_bin30</strain>
    </source>
</reference>